<dbReference type="NCBIfam" id="TIGR00121">
    <property type="entry name" value="birA_ligase"/>
    <property type="match status" value="1"/>
</dbReference>
<keyword evidence="5" id="KW-1185">Reference proteome</keyword>
<dbReference type="GO" id="GO:0005737">
    <property type="term" value="C:cytoplasm"/>
    <property type="evidence" value="ECO:0007669"/>
    <property type="project" value="TreeGrafter"/>
</dbReference>
<dbReference type="InterPro" id="IPR004143">
    <property type="entry name" value="BPL_LPL_catalytic"/>
</dbReference>
<dbReference type="CDD" id="cd16442">
    <property type="entry name" value="BPL"/>
    <property type="match status" value="1"/>
</dbReference>
<dbReference type="GO" id="GO:0004077">
    <property type="term" value="F:biotin--[biotin carboxyl-carrier protein] ligase activity"/>
    <property type="evidence" value="ECO:0007669"/>
    <property type="project" value="InterPro"/>
</dbReference>
<sequence>MNVLLYTSTASHLTSQILARLKLFLRSHYDIILVDSNALRTEPWSSSTRLLIMPDGDCIAYRQSMRSPVIKKIQEYVAGGGNYVGIGAGAMYATKGTFEEEGISDENASEFGAEVGREEKGLAFLDGEFKLWENKSNKKEEEEQSRDGKIVLELNKEVLGKYYPNMPHEIIINNEETMNPTTPPNRGYFHLKDSRKVIVLARYKRTAHPAIIYSSIGQGTVILLGINILTPSYCDSMTSPSDTSSISHLLCSLFKLQSLNVSPTESHVPRLSPLFLTSFRSSLTERLLRNIKPITSDNGMLKMTNNTFRLVKDLAESGELLRRYDRGELDIMEDGEIPVLVYHDDPPGMETTKTFDIGAFFEWLRKERQKEELGRRREMEFGSSILFGDSITSTQTILDNNFSLIQHLPTGFVVTATTQIRGRGRGRNSWISPPGCLQFSLVLRHPVNIYLTSVVFVQYLLGLAVVEGIRDKEGYENIPLKLKWPNDIYAEVSTRDGTSKEYVKIGGILVNSHFVRDEFLLIAGCGVNTNNVAPTTAINQIIASYNALHNTELSGFTQEGLLAVILTKFELFYLEFVNNKRGFGAFLDLYYKRWLHSDQIVTVESLNKRARIVGITTDFGFLKAVVVDENANDTHEIITLQPDGNSFDMMKGMITRKVN</sequence>
<comment type="similarity">
    <text evidence="1">Belongs to the biotin--protein ligase family.</text>
</comment>
<proteinExistence type="inferred from homology"/>
<dbReference type="PANTHER" id="PTHR12835:SF5">
    <property type="entry name" value="BIOTIN--PROTEIN LIGASE"/>
    <property type="match status" value="1"/>
</dbReference>
<evidence type="ECO:0000259" key="3">
    <source>
        <dbReference type="PROSITE" id="PS51733"/>
    </source>
</evidence>
<organism evidence="4 5">
    <name type="scientific">Paraglomus occultum</name>
    <dbReference type="NCBI Taxonomy" id="144539"/>
    <lineage>
        <taxon>Eukaryota</taxon>
        <taxon>Fungi</taxon>
        <taxon>Fungi incertae sedis</taxon>
        <taxon>Mucoromycota</taxon>
        <taxon>Glomeromycotina</taxon>
        <taxon>Glomeromycetes</taxon>
        <taxon>Paraglomerales</taxon>
        <taxon>Paraglomeraceae</taxon>
        <taxon>Paraglomus</taxon>
    </lineage>
</organism>
<dbReference type="Proteomes" id="UP000789572">
    <property type="component" value="Unassembled WGS sequence"/>
</dbReference>
<reference evidence="4" key="1">
    <citation type="submission" date="2021-06" db="EMBL/GenBank/DDBJ databases">
        <authorList>
            <person name="Kallberg Y."/>
            <person name="Tangrot J."/>
            <person name="Rosling A."/>
        </authorList>
    </citation>
    <scope>NUCLEOTIDE SEQUENCE</scope>
    <source>
        <strain evidence="4">IA702</strain>
    </source>
</reference>
<feature type="domain" description="BPL/LPL catalytic" evidence="3">
    <location>
        <begin position="370"/>
        <end position="577"/>
    </location>
</feature>
<accession>A0A9N8WB00</accession>
<dbReference type="OrthoDB" id="10250105at2759"/>
<dbReference type="Pfam" id="PF09825">
    <property type="entry name" value="BPL_N"/>
    <property type="match status" value="1"/>
</dbReference>
<dbReference type="Gene3D" id="3.40.50.880">
    <property type="match status" value="1"/>
</dbReference>
<dbReference type="AlphaFoldDB" id="A0A9N8WB00"/>
<evidence type="ECO:0000313" key="5">
    <source>
        <dbReference type="Proteomes" id="UP000789572"/>
    </source>
</evidence>
<dbReference type="EMBL" id="CAJVPJ010000134">
    <property type="protein sequence ID" value="CAG8483622.1"/>
    <property type="molecule type" value="Genomic_DNA"/>
</dbReference>
<gene>
    <name evidence="4" type="ORF">POCULU_LOCUS1685</name>
</gene>
<dbReference type="Pfam" id="PF03099">
    <property type="entry name" value="BPL_LplA_LipB"/>
    <property type="match status" value="1"/>
</dbReference>
<dbReference type="SUPFAM" id="SSF55681">
    <property type="entry name" value="Class II aaRS and biotin synthetases"/>
    <property type="match status" value="1"/>
</dbReference>
<dbReference type="InterPro" id="IPR029062">
    <property type="entry name" value="Class_I_gatase-like"/>
</dbReference>
<name>A0A9N8WB00_9GLOM</name>
<dbReference type="PROSITE" id="PS51733">
    <property type="entry name" value="BPL_LPL_CATALYTIC"/>
    <property type="match status" value="1"/>
</dbReference>
<dbReference type="InterPro" id="IPR019197">
    <property type="entry name" value="Biotin-prot_ligase_N"/>
</dbReference>
<keyword evidence="2" id="KW-0436">Ligase</keyword>
<dbReference type="InterPro" id="IPR045864">
    <property type="entry name" value="aa-tRNA-synth_II/BPL/LPL"/>
</dbReference>
<evidence type="ECO:0000313" key="4">
    <source>
        <dbReference type="EMBL" id="CAG8483622.1"/>
    </source>
</evidence>
<protein>
    <submittedName>
        <fullName evidence="4">6095_t:CDS:1</fullName>
    </submittedName>
</protein>
<dbReference type="InterPro" id="IPR004408">
    <property type="entry name" value="Biotin_CoA_COase_ligase"/>
</dbReference>
<evidence type="ECO:0000256" key="2">
    <source>
        <dbReference type="ARBA" id="ARBA00022598"/>
    </source>
</evidence>
<dbReference type="SUPFAM" id="SSF52317">
    <property type="entry name" value="Class I glutamine amidotransferase-like"/>
    <property type="match status" value="1"/>
</dbReference>
<evidence type="ECO:0000256" key="1">
    <source>
        <dbReference type="ARBA" id="ARBA00009934"/>
    </source>
</evidence>
<dbReference type="Gene3D" id="3.30.930.10">
    <property type="entry name" value="Bira Bifunctional Protein, Domain 2"/>
    <property type="match status" value="1"/>
</dbReference>
<comment type="caution">
    <text evidence="4">The sequence shown here is derived from an EMBL/GenBank/DDBJ whole genome shotgun (WGS) entry which is preliminary data.</text>
</comment>
<dbReference type="PANTHER" id="PTHR12835">
    <property type="entry name" value="BIOTIN PROTEIN LIGASE"/>
    <property type="match status" value="1"/>
</dbReference>